<reference evidence="1 2" key="1">
    <citation type="submission" date="2019-05" db="EMBL/GenBank/DDBJ databases">
        <title>Another draft genome of Portunus trituberculatus and its Hox gene families provides insights of decapod evolution.</title>
        <authorList>
            <person name="Jeong J.-H."/>
            <person name="Song I."/>
            <person name="Kim S."/>
            <person name="Choi T."/>
            <person name="Kim D."/>
            <person name="Ryu S."/>
            <person name="Kim W."/>
        </authorList>
    </citation>
    <scope>NUCLEOTIDE SEQUENCE [LARGE SCALE GENOMIC DNA]</scope>
    <source>
        <tissue evidence="1">Muscle</tissue>
    </source>
</reference>
<accession>A0A5B7G9Y8</accession>
<name>A0A5B7G9Y8_PORTR</name>
<proteinExistence type="predicted"/>
<organism evidence="1 2">
    <name type="scientific">Portunus trituberculatus</name>
    <name type="common">Swimming crab</name>
    <name type="synonym">Neptunus trituberculatus</name>
    <dbReference type="NCBI Taxonomy" id="210409"/>
    <lineage>
        <taxon>Eukaryota</taxon>
        <taxon>Metazoa</taxon>
        <taxon>Ecdysozoa</taxon>
        <taxon>Arthropoda</taxon>
        <taxon>Crustacea</taxon>
        <taxon>Multicrustacea</taxon>
        <taxon>Malacostraca</taxon>
        <taxon>Eumalacostraca</taxon>
        <taxon>Eucarida</taxon>
        <taxon>Decapoda</taxon>
        <taxon>Pleocyemata</taxon>
        <taxon>Brachyura</taxon>
        <taxon>Eubrachyura</taxon>
        <taxon>Portunoidea</taxon>
        <taxon>Portunidae</taxon>
        <taxon>Portuninae</taxon>
        <taxon>Portunus</taxon>
    </lineage>
</organism>
<comment type="caution">
    <text evidence="1">The sequence shown here is derived from an EMBL/GenBank/DDBJ whole genome shotgun (WGS) entry which is preliminary data.</text>
</comment>
<dbReference type="EMBL" id="VSRR010012212">
    <property type="protein sequence ID" value="MPC54245.1"/>
    <property type="molecule type" value="Genomic_DNA"/>
</dbReference>
<dbReference type="AlphaFoldDB" id="A0A5B7G9Y8"/>
<protein>
    <submittedName>
        <fullName evidence="1">Uncharacterized protein</fullName>
    </submittedName>
</protein>
<gene>
    <name evidence="1" type="ORF">E2C01_048155</name>
</gene>
<sequence length="120" mass="13140">MYSEHAASLLCREVASIYELARVPPPPTPFSTPALLRPPLARGTLSPTLCDIGSLGTQYNRLSTRVDGSVASRVWEEEDTSLLSAMPYDDSRSLCSMPRQGWRETTSKIPLENISSPSSL</sequence>
<keyword evidence="2" id="KW-1185">Reference proteome</keyword>
<dbReference type="Proteomes" id="UP000324222">
    <property type="component" value="Unassembled WGS sequence"/>
</dbReference>
<evidence type="ECO:0000313" key="1">
    <source>
        <dbReference type="EMBL" id="MPC54245.1"/>
    </source>
</evidence>
<evidence type="ECO:0000313" key="2">
    <source>
        <dbReference type="Proteomes" id="UP000324222"/>
    </source>
</evidence>